<evidence type="ECO:0000313" key="3">
    <source>
        <dbReference type="Proteomes" id="UP000680750"/>
    </source>
</evidence>
<keyword evidence="3" id="KW-1185">Reference proteome</keyword>
<evidence type="ECO:0000313" key="2">
    <source>
        <dbReference type="EMBL" id="BCJ30182.1"/>
    </source>
</evidence>
<dbReference type="OrthoDB" id="5244321at2"/>
<dbReference type="InterPro" id="IPR009200">
    <property type="entry name" value="DUF1269_membrane"/>
</dbReference>
<evidence type="ECO:0000256" key="1">
    <source>
        <dbReference type="SAM" id="Phobius"/>
    </source>
</evidence>
<dbReference type="RefSeq" id="WP_030446178.1">
    <property type="nucleotide sequence ID" value="NZ_AP023354.1"/>
</dbReference>
<name>A0A810L6D1_9ACTN</name>
<gene>
    <name evidence="2" type="ORF">Asera_42900</name>
</gene>
<protein>
    <submittedName>
        <fullName evidence="2">Membrane protein</fullName>
    </submittedName>
</protein>
<sequence>MSDLAAIAYRDVGTAEQAREKLFELQKQGLISIRDAAIVEAQPDGKVKLHQARNMTGAGAAGGALWGGLIGLLFFAPFLGMALGAAGGAVAGKFTDVGVDDGFMKKVGSELRPGTAALFVLVDQVTIDKVATELAQYQFGGKILHTSLSTEAEQHLRDVSQRAQDAARAQGARAAG</sequence>
<dbReference type="AlphaFoldDB" id="A0A810L6D1"/>
<organism evidence="2 3">
    <name type="scientific">Actinocatenispora sera</name>
    <dbReference type="NCBI Taxonomy" id="390989"/>
    <lineage>
        <taxon>Bacteria</taxon>
        <taxon>Bacillati</taxon>
        <taxon>Actinomycetota</taxon>
        <taxon>Actinomycetes</taxon>
        <taxon>Micromonosporales</taxon>
        <taxon>Micromonosporaceae</taxon>
        <taxon>Actinocatenispora</taxon>
    </lineage>
</organism>
<keyword evidence="1" id="KW-1133">Transmembrane helix</keyword>
<dbReference type="EMBL" id="AP023354">
    <property type="protein sequence ID" value="BCJ30182.1"/>
    <property type="molecule type" value="Genomic_DNA"/>
</dbReference>
<dbReference type="Pfam" id="PF06897">
    <property type="entry name" value="DUF1269"/>
    <property type="match status" value="1"/>
</dbReference>
<keyword evidence="1" id="KW-0472">Membrane</keyword>
<keyword evidence="1" id="KW-0812">Transmembrane</keyword>
<feature type="transmembrane region" description="Helical" evidence="1">
    <location>
        <begin position="64"/>
        <end position="86"/>
    </location>
</feature>
<accession>A0A810L6D1</accession>
<dbReference type="KEGG" id="aser:Asera_42900"/>
<proteinExistence type="predicted"/>
<reference evidence="2" key="1">
    <citation type="submission" date="2020-08" db="EMBL/GenBank/DDBJ databases">
        <title>Whole genome shotgun sequence of Actinocatenispora sera NBRC 101916.</title>
        <authorList>
            <person name="Komaki H."/>
            <person name="Tamura T."/>
        </authorList>
    </citation>
    <scope>NUCLEOTIDE SEQUENCE</scope>
    <source>
        <strain evidence="2">NBRC 101916</strain>
    </source>
</reference>
<dbReference type="Proteomes" id="UP000680750">
    <property type="component" value="Chromosome"/>
</dbReference>